<accession>A0A523BFF7</accession>
<organism evidence="1 2">
    <name type="scientific">Thermoproteota archaeon</name>
    <dbReference type="NCBI Taxonomy" id="2056631"/>
    <lineage>
        <taxon>Archaea</taxon>
        <taxon>Thermoproteota</taxon>
    </lineage>
</organism>
<evidence type="ECO:0000313" key="1">
    <source>
        <dbReference type="EMBL" id="TDA39683.1"/>
    </source>
</evidence>
<gene>
    <name evidence="1" type="ORF">DSO08_01660</name>
</gene>
<evidence type="ECO:0000313" key="2">
    <source>
        <dbReference type="Proteomes" id="UP000315399"/>
    </source>
</evidence>
<name>A0A523BFF7_9CREN</name>
<dbReference type="Proteomes" id="UP000315399">
    <property type="component" value="Unassembled WGS sequence"/>
</dbReference>
<dbReference type="EMBL" id="QNVH01000008">
    <property type="protein sequence ID" value="TDA39683.1"/>
    <property type="molecule type" value="Genomic_DNA"/>
</dbReference>
<sequence length="139" mass="15722">MQDVIVTIKQYLDDGKGFELVFEGSSPVLSDVKGISKLEISKGEMRGLPIKKGGKKKILEEQKSVILSTSRILVDNKVPFKVTLGSKEATIRFDLDHYIHLYPDRCVVVGFNNFEERPLSLIKECLSNYPNLKLLTPKR</sequence>
<comment type="caution">
    <text evidence="1">The sequence shown here is derived from an EMBL/GenBank/DDBJ whole genome shotgun (WGS) entry which is preliminary data.</text>
</comment>
<dbReference type="AlphaFoldDB" id="A0A523BFF7"/>
<reference evidence="1 2" key="1">
    <citation type="journal article" date="2019" name="Nat. Microbiol.">
        <title>Expanding anaerobic alkane metabolism in the domain of Archaea.</title>
        <authorList>
            <person name="Wang Y."/>
            <person name="Wegener G."/>
            <person name="Hou J."/>
            <person name="Wang F."/>
            <person name="Xiao X."/>
        </authorList>
    </citation>
    <scope>NUCLEOTIDE SEQUENCE [LARGE SCALE GENOMIC DNA]</scope>
    <source>
        <strain evidence="1">WYZ-LMO10</strain>
    </source>
</reference>
<proteinExistence type="predicted"/>
<protein>
    <submittedName>
        <fullName evidence="1">Uncharacterized protein</fullName>
    </submittedName>
</protein>